<dbReference type="InterPro" id="IPR036259">
    <property type="entry name" value="MFS_trans_sf"/>
</dbReference>
<evidence type="ECO:0000256" key="5">
    <source>
        <dbReference type="ARBA" id="ARBA00022989"/>
    </source>
</evidence>
<reference evidence="8" key="1">
    <citation type="submission" date="2020-11" db="EMBL/GenBank/DDBJ databases">
        <title>Sequencing the genomes of 1000 actinobacteria strains.</title>
        <authorList>
            <person name="Klenk H.-P."/>
        </authorList>
    </citation>
    <scope>NUCLEOTIDE SEQUENCE</scope>
    <source>
        <strain evidence="8">DSM 45356</strain>
    </source>
</reference>
<feature type="transmembrane region" description="Helical" evidence="7">
    <location>
        <begin position="306"/>
        <end position="325"/>
    </location>
</feature>
<feature type="transmembrane region" description="Helical" evidence="7">
    <location>
        <begin position="81"/>
        <end position="99"/>
    </location>
</feature>
<dbReference type="Pfam" id="PF07690">
    <property type="entry name" value="MFS_1"/>
    <property type="match status" value="1"/>
</dbReference>
<feature type="transmembrane region" description="Helical" evidence="7">
    <location>
        <begin position="374"/>
        <end position="395"/>
    </location>
</feature>
<dbReference type="GO" id="GO:0005886">
    <property type="term" value="C:plasma membrane"/>
    <property type="evidence" value="ECO:0007669"/>
    <property type="project" value="UniProtKB-SubCell"/>
</dbReference>
<evidence type="ECO:0000256" key="6">
    <source>
        <dbReference type="ARBA" id="ARBA00023136"/>
    </source>
</evidence>
<dbReference type="PANTHER" id="PTHR23517:SF2">
    <property type="entry name" value="MULTIDRUG RESISTANCE PROTEIN MDTH"/>
    <property type="match status" value="1"/>
</dbReference>
<comment type="subcellular location">
    <subcellularLocation>
        <location evidence="1">Cell membrane</location>
        <topology evidence="1">Multi-pass membrane protein</topology>
    </subcellularLocation>
</comment>
<dbReference type="SUPFAM" id="SSF103473">
    <property type="entry name" value="MFS general substrate transporter"/>
    <property type="match status" value="1"/>
</dbReference>
<proteinExistence type="predicted"/>
<keyword evidence="4 7" id="KW-0812">Transmembrane</keyword>
<evidence type="ECO:0000256" key="7">
    <source>
        <dbReference type="SAM" id="Phobius"/>
    </source>
</evidence>
<keyword evidence="5 7" id="KW-1133">Transmembrane helix</keyword>
<evidence type="ECO:0000256" key="2">
    <source>
        <dbReference type="ARBA" id="ARBA00022448"/>
    </source>
</evidence>
<dbReference type="Gene3D" id="1.20.1250.20">
    <property type="entry name" value="MFS general substrate transporter like domains"/>
    <property type="match status" value="1"/>
</dbReference>
<accession>A0A8J7GBW2</accession>
<organism evidence="8 9">
    <name type="scientific">Longispora fulva</name>
    <dbReference type="NCBI Taxonomy" id="619741"/>
    <lineage>
        <taxon>Bacteria</taxon>
        <taxon>Bacillati</taxon>
        <taxon>Actinomycetota</taxon>
        <taxon>Actinomycetes</taxon>
        <taxon>Micromonosporales</taxon>
        <taxon>Micromonosporaceae</taxon>
        <taxon>Longispora</taxon>
    </lineage>
</organism>
<gene>
    <name evidence="8" type="ORF">IW245_000875</name>
</gene>
<sequence length="418" mass="43212">MNPTLARLLPPPGPGRILIAVSLLNSLGLGLYAAGSAVYFVRSVGLSSTQVGLGLSVAGLLGLLAGLPAGRLADRIGPRRVAIGMALATAAPLACAVWTRHFWQFFAIVAVLGIFESGWIVANEAMIARVMAGADRVRTSAYLRSVFNIGLTLGALAAGVALAVATRTAYLTLIWAYLGTSVLAAALYVWLPPVPGTAPAPGEVRSRRALRDLPYLAVAQHANLTTIGDTLLGLALPLWLVSSTSAPPGLAAWLLAINTVLVACLQVRAARAADTLAGARRLQEWALAALAGTCVLAGFSGMVPRWPAVALLVASVVALTAGEMWGQGARWALRFDLAPADAQGEYGAAFRLGLLVPRAVAPVLVTALTSQWRMGGWLVLAGLFVVGIVLNRPVIGWAVRTRPVPAATSAPASVEVAG</sequence>
<feature type="transmembrane region" description="Helical" evidence="7">
    <location>
        <begin position="170"/>
        <end position="191"/>
    </location>
</feature>
<feature type="transmembrane region" description="Helical" evidence="7">
    <location>
        <begin position="346"/>
        <end position="368"/>
    </location>
</feature>
<dbReference type="Proteomes" id="UP000622552">
    <property type="component" value="Unassembled WGS sequence"/>
</dbReference>
<evidence type="ECO:0000313" key="8">
    <source>
        <dbReference type="EMBL" id="MBG6134681.1"/>
    </source>
</evidence>
<dbReference type="PANTHER" id="PTHR23517">
    <property type="entry name" value="RESISTANCE PROTEIN MDTM, PUTATIVE-RELATED-RELATED"/>
    <property type="match status" value="1"/>
</dbReference>
<keyword evidence="9" id="KW-1185">Reference proteome</keyword>
<feature type="transmembrane region" description="Helical" evidence="7">
    <location>
        <begin position="105"/>
        <end position="122"/>
    </location>
</feature>
<comment type="caution">
    <text evidence="8">The sequence shown here is derived from an EMBL/GenBank/DDBJ whole genome shotgun (WGS) entry which is preliminary data.</text>
</comment>
<evidence type="ECO:0000313" key="9">
    <source>
        <dbReference type="Proteomes" id="UP000622552"/>
    </source>
</evidence>
<feature type="transmembrane region" description="Helical" evidence="7">
    <location>
        <begin position="142"/>
        <end position="164"/>
    </location>
</feature>
<feature type="transmembrane region" description="Helical" evidence="7">
    <location>
        <begin position="51"/>
        <end position="69"/>
    </location>
</feature>
<dbReference type="GO" id="GO:0022857">
    <property type="term" value="F:transmembrane transporter activity"/>
    <property type="evidence" value="ECO:0007669"/>
    <property type="project" value="InterPro"/>
</dbReference>
<dbReference type="AlphaFoldDB" id="A0A8J7GBW2"/>
<evidence type="ECO:0000256" key="4">
    <source>
        <dbReference type="ARBA" id="ARBA00022692"/>
    </source>
</evidence>
<keyword evidence="6 7" id="KW-0472">Membrane</keyword>
<feature type="transmembrane region" description="Helical" evidence="7">
    <location>
        <begin position="17"/>
        <end position="39"/>
    </location>
</feature>
<evidence type="ECO:0000256" key="1">
    <source>
        <dbReference type="ARBA" id="ARBA00004651"/>
    </source>
</evidence>
<feature type="transmembrane region" description="Helical" evidence="7">
    <location>
        <begin position="282"/>
        <end position="300"/>
    </location>
</feature>
<keyword evidence="3" id="KW-1003">Cell membrane</keyword>
<dbReference type="InterPro" id="IPR050171">
    <property type="entry name" value="MFS_Transporters"/>
</dbReference>
<feature type="transmembrane region" description="Helical" evidence="7">
    <location>
        <begin position="250"/>
        <end position="270"/>
    </location>
</feature>
<dbReference type="RefSeq" id="WP_197001888.1">
    <property type="nucleotide sequence ID" value="NZ_BONS01000023.1"/>
</dbReference>
<name>A0A8J7GBW2_9ACTN</name>
<keyword evidence="2" id="KW-0813">Transport</keyword>
<protein>
    <submittedName>
        <fullName evidence="8">MFS family permease</fullName>
    </submittedName>
</protein>
<evidence type="ECO:0000256" key="3">
    <source>
        <dbReference type="ARBA" id="ARBA00022475"/>
    </source>
</evidence>
<dbReference type="InterPro" id="IPR011701">
    <property type="entry name" value="MFS"/>
</dbReference>
<dbReference type="EMBL" id="JADOUF010000001">
    <property type="protein sequence ID" value="MBG6134681.1"/>
    <property type="molecule type" value="Genomic_DNA"/>
</dbReference>